<dbReference type="GO" id="GO:0003700">
    <property type="term" value="F:DNA-binding transcription factor activity"/>
    <property type="evidence" value="ECO:0007669"/>
    <property type="project" value="TreeGrafter"/>
</dbReference>
<reference evidence="6" key="1">
    <citation type="submission" date="2020-05" db="EMBL/GenBank/DDBJ databases">
        <authorList>
            <person name="Chiriac C."/>
            <person name="Salcher M."/>
            <person name="Ghai R."/>
            <person name="Kavagutti S V."/>
        </authorList>
    </citation>
    <scope>NUCLEOTIDE SEQUENCE</scope>
</reference>
<name>A0A6J6JVS0_9ZZZZ</name>
<feature type="region of interest" description="Disordered" evidence="4">
    <location>
        <begin position="1"/>
        <end position="28"/>
    </location>
</feature>
<evidence type="ECO:0000256" key="2">
    <source>
        <dbReference type="ARBA" id="ARBA00023125"/>
    </source>
</evidence>
<dbReference type="PROSITE" id="PS50977">
    <property type="entry name" value="HTH_TETR_2"/>
    <property type="match status" value="1"/>
</dbReference>
<organism evidence="6">
    <name type="scientific">freshwater metagenome</name>
    <dbReference type="NCBI Taxonomy" id="449393"/>
    <lineage>
        <taxon>unclassified sequences</taxon>
        <taxon>metagenomes</taxon>
        <taxon>ecological metagenomes</taxon>
    </lineage>
</organism>
<feature type="domain" description="HTH tetR-type" evidence="5">
    <location>
        <begin position="27"/>
        <end position="87"/>
    </location>
</feature>
<feature type="compositionally biased region" description="Polar residues" evidence="4">
    <location>
        <begin position="1"/>
        <end position="27"/>
    </location>
</feature>
<keyword evidence="1" id="KW-0805">Transcription regulation</keyword>
<dbReference type="PRINTS" id="PR00455">
    <property type="entry name" value="HTHTETR"/>
</dbReference>
<dbReference type="PANTHER" id="PTHR30055">
    <property type="entry name" value="HTH-TYPE TRANSCRIPTIONAL REGULATOR RUTR"/>
    <property type="match status" value="1"/>
</dbReference>
<dbReference type="InterPro" id="IPR009057">
    <property type="entry name" value="Homeodomain-like_sf"/>
</dbReference>
<evidence type="ECO:0000313" key="6">
    <source>
        <dbReference type="EMBL" id="CAB4640354.1"/>
    </source>
</evidence>
<sequence length="226" mass="24612">MSSAKDLTLSSCTLSPVTPPSSHTNQSDVRRQVLDAAIDIITSDGVEHVSMREVARRAGISHQAPYHYFGDRAGIFAAISEEGFLGLSDALHRADSSSTNAARDGLRAYLTFAMSHRGHFRVMFRNDICGISSHESTLLAADQAFNALLSVVNRVVDGELNEGDTMVWATTLWSIAHGLATLVIDGPLMPRLAKQPGMDDTDVFLESVLDQFDTMVKQQARTLFTT</sequence>
<dbReference type="AlphaFoldDB" id="A0A6J6JVS0"/>
<dbReference type="EMBL" id="CAEZWE010000001">
    <property type="protein sequence ID" value="CAB4640354.1"/>
    <property type="molecule type" value="Genomic_DNA"/>
</dbReference>
<keyword evidence="2" id="KW-0238">DNA-binding</keyword>
<keyword evidence="3" id="KW-0804">Transcription</keyword>
<dbReference type="SUPFAM" id="SSF48498">
    <property type="entry name" value="Tetracyclin repressor-like, C-terminal domain"/>
    <property type="match status" value="1"/>
</dbReference>
<evidence type="ECO:0000259" key="5">
    <source>
        <dbReference type="PROSITE" id="PS50977"/>
    </source>
</evidence>
<dbReference type="Pfam" id="PF13305">
    <property type="entry name" value="TetR_C_33"/>
    <property type="match status" value="1"/>
</dbReference>
<dbReference type="InterPro" id="IPR036271">
    <property type="entry name" value="Tet_transcr_reg_TetR-rel_C_sf"/>
</dbReference>
<dbReference type="InterPro" id="IPR050109">
    <property type="entry name" value="HTH-type_TetR-like_transc_reg"/>
</dbReference>
<dbReference type="Pfam" id="PF00440">
    <property type="entry name" value="TetR_N"/>
    <property type="match status" value="1"/>
</dbReference>
<accession>A0A6J6JVS0</accession>
<dbReference type="GO" id="GO:0000976">
    <property type="term" value="F:transcription cis-regulatory region binding"/>
    <property type="evidence" value="ECO:0007669"/>
    <property type="project" value="TreeGrafter"/>
</dbReference>
<gene>
    <name evidence="6" type="ORF">UFOPK2169_00009</name>
</gene>
<dbReference type="InterPro" id="IPR001647">
    <property type="entry name" value="HTH_TetR"/>
</dbReference>
<dbReference type="Gene3D" id="1.10.357.10">
    <property type="entry name" value="Tetracycline Repressor, domain 2"/>
    <property type="match status" value="1"/>
</dbReference>
<evidence type="ECO:0000256" key="3">
    <source>
        <dbReference type="ARBA" id="ARBA00023163"/>
    </source>
</evidence>
<dbReference type="SUPFAM" id="SSF46689">
    <property type="entry name" value="Homeodomain-like"/>
    <property type="match status" value="1"/>
</dbReference>
<evidence type="ECO:0000256" key="1">
    <source>
        <dbReference type="ARBA" id="ARBA00023015"/>
    </source>
</evidence>
<evidence type="ECO:0000256" key="4">
    <source>
        <dbReference type="SAM" id="MobiDB-lite"/>
    </source>
</evidence>
<dbReference type="InterPro" id="IPR025996">
    <property type="entry name" value="MT1864/Rv1816-like_C"/>
</dbReference>
<protein>
    <submittedName>
        <fullName evidence="6">Unannotated protein</fullName>
    </submittedName>
</protein>
<dbReference type="PANTHER" id="PTHR30055:SF220">
    <property type="entry name" value="TETR-FAMILY REGULATORY PROTEIN"/>
    <property type="match status" value="1"/>
</dbReference>
<proteinExistence type="predicted"/>